<sequence length="352" mass="38166">MKLKNIILGFIILGLGGLIVFRIQKNSNSEDKGKDKSGKKPAAKVMGIVLKSEVFNDDLMLSGALEASEQIEIHSEISGIVTQIFFQEGSQVAQGQLLFKINDVEINALLQQAKTKAHLAAENERRAKLLLQKEAISQEEYEIANADLKSAQAQTQLVAAQKSKTLVKAPFSGKIGLRNISPGTYITPSVLVANLLNTDQLKLTFSIPEKYASRIQNKVKLQFSLANDSQQYQAQVYALEPQIEANTRTLKVRAKTTNIAGKLMAGAFVTIQLPLDVIDNALLIPTEAVVPFQGGKKVYIANNGQAKEVKITTATRTDSSVLVLSGLHAGDTLVTTGVMALKDEAPIKVMVK</sequence>
<dbReference type="SUPFAM" id="SSF111369">
    <property type="entry name" value="HlyD-like secretion proteins"/>
    <property type="match status" value="1"/>
</dbReference>
<dbReference type="Pfam" id="PF25954">
    <property type="entry name" value="Beta-barrel_RND_2"/>
    <property type="match status" value="1"/>
</dbReference>
<evidence type="ECO:0000256" key="4">
    <source>
        <dbReference type="SAM" id="Phobius"/>
    </source>
</evidence>
<evidence type="ECO:0000256" key="3">
    <source>
        <dbReference type="ARBA" id="ARBA00022448"/>
    </source>
</evidence>
<keyword evidence="4" id="KW-0472">Membrane</keyword>
<evidence type="ECO:0000313" key="8">
    <source>
        <dbReference type="EMBL" id="TQM41380.1"/>
    </source>
</evidence>
<dbReference type="InterPro" id="IPR058792">
    <property type="entry name" value="Beta-barrel_RND_2"/>
</dbReference>
<feature type="domain" description="CusB-like beta-barrel" evidence="6">
    <location>
        <begin position="203"/>
        <end position="273"/>
    </location>
</feature>
<comment type="caution">
    <text evidence="8">The sequence shown here is derived from an EMBL/GenBank/DDBJ whole genome shotgun (WGS) entry which is preliminary data.</text>
</comment>
<dbReference type="Pfam" id="PF25917">
    <property type="entry name" value="BSH_RND"/>
    <property type="match status" value="1"/>
</dbReference>
<dbReference type="PANTHER" id="PTHR30469:SF36">
    <property type="entry name" value="BLL3903 PROTEIN"/>
    <property type="match status" value="1"/>
</dbReference>
<evidence type="ECO:0000259" key="6">
    <source>
        <dbReference type="Pfam" id="PF25954"/>
    </source>
</evidence>
<feature type="domain" description="Multidrug resistance protein MdtA-like barrel-sandwich hybrid" evidence="5">
    <location>
        <begin position="69"/>
        <end position="187"/>
    </location>
</feature>
<evidence type="ECO:0000259" key="5">
    <source>
        <dbReference type="Pfam" id="PF25917"/>
    </source>
</evidence>
<keyword evidence="4" id="KW-1133">Transmembrane helix</keyword>
<name>A0A543G5M0_9FLAO</name>
<dbReference type="Gene3D" id="2.40.30.170">
    <property type="match status" value="1"/>
</dbReference>
<evidence type="ECO:0000256" key="1">
    <source>
        <dbReference type="ARBA" id="ARBA00004196"/>
    </source>
</evidence>
<comment type="subcellular location">
    <subcellularLocation>
        <location evidence="1">Cell envelope</location>
    </subcellularLocation>
</comment>
<dbReference type="Gene3D" id="2.40.420.20">
    <property type="match status" value="1"/>
</dbReference>
<dbReference type="Gene3D" id="2.40.50.100">
    <property type="match status" value="1"/>
</dbReference>
<keyword evidence="4" id="KW-0812">Transmembrane</keyword>
<protein>
    <submittedName>
        <fullName evidence="8">Membrane fusion protein (Multidrug efflux system)</fullName>
    </submittedName>
</protein>
<dbReference type="GO" id="GO:1990281">
    <property type="term" value="C:efflux pump complex"/>
    <property type="evidence" value="ECO:0007669"/>
    <property type="project" value="TreeGrafter"/>
</dbReference>
<dbReference type="InterPro" id="IPR058625">
    <property type="entry name" value="MdtA-like_BSH"/>
</dbReference>
<dbReference type="Pfam" id="PF25967">
    <property type="entry name" value="RND-MFP_C"/>
    <property type="match status" value="1"/>
</dbReference>
<dbReference type="Proteomes" id="UP000320773">
    <property type="component" value="Unassembled WGS sequence"/>
</dbReference>
<feature type="transmembrane region" description="Helical" evidence="4">
    <location>
        <begin position="6"/>
        <end position="23"/>
    </location>
</feature>
<evidence type="ECO:0000256" key="2">
    <source>
        <dbReference type="ARBA" id="ARBA00009477"/>
    </source>
</evidence>
<accession>A0A543G5M0</accession>
<feature type="domain" description="Multidrug resistance protein MdtA-like C-terminal permuted SH3" evidence="7">
    <location>
        <begin position="280"/>
        <end position="338"/>
    </location>
</feature>
<dbReference type="NCBIfam" id="TIGR01730">
    <property type="entry name" value="RND_mfp"/>
    <property type="match status" value="1"/>
</dbReference>
<dbReference type="InterPro" id="IPR058627">
    <property type="entry name" value="MdtA-like_C"/>
</dbReference>
<dbReference type="InterPro" id="IPR006143">
    <property type="entry name" value="RND_pump_MFP"/>
</dbReference>
<dbReference type="RefSeq" id="WP_089080946.1">
    <property type="nucleotide sequence ID" value="NZ_VFPJ01000001.1"/>
</dbReference>
<dbReference type="EMBL" id="VFPJ01000001">
    <property type="protein sequence ID" value="TQM41380.1"/>
    <property type="molecule type" value="Genomic_DNA"/>
</dbReference>
<keyword evidence="3" id="KW-0813">Transport</keyword>
<dbReference type="PANTHER" id="PTHR30469">
    <property type="entry name" value="MULTIDRUG RESISTANCE PROTEIN MDTA"/>
    <property type="match status" value="1"/>
</dbReference>
<proteinExistence type="inferred from homology"/>
<evidence type="ECO:0000259" key="7">
    <source>
        <dbReference type="Pfam" id="PF25967"/>
    </source>
</evidence>
<dbReference type="Gene3D" id="1.10.287.470">
    <property type="entry name" value="Helix hairpin bin"/>
    <property type="match status" value="1"/>
</dbReference>
<reference evidence="8 9" key="1">
    <citation type="submission" date="2019-06" db="EMBL/GenBank/DDBJ databases">
        <title>Genomic Encyclopedia of Archaeal and Bacterial Type Strains, Phase II (KMG-II): from individual species to whole genera.</title>
        <authorList>
            <person name="Goeker M."/>
        </authorList>
    </citation>
    <scope>NUCLEOTIDE SEQUENCE [LARGE SCALE GENOMIC DNA]</scope>
    <source>
        <strain evidence="8 9">DSM 24789</strain>
    </source>
</reference>
<organism evidence="8 9">
    <name type="scientific">Flavobacterium branchiophilum</name>
    <dbReference type="NCBI Taxonomy" id="55197"/>
    <lineage>
        <taxon>Bacteria</taxon>
        <taxon>Pseudomonadati</taxon>
        <taxon>Bacteroidota</taxon>
        <taxon>Flavobacteriia</taxon>
        <taxon>Flavobacteriales</taxon>
        <taxon>Flavobacteriaceae</taxon>
        <taxon>Flavobacterium</taxon>
    </lineage>
</organism>
<gene>
    <name evidence="8" type="ORF">BC670_2336</name>
</gene>
<dbReference type="AlphaFoldDB" id="A0A543G5M0"/>
<dbReference type="GO" id="GO:0015562">
    <property type="term" value="F:efflux transmembrane transporter activity"/>
    <property type="evidence" value="ECO:0007669"/>
    <property type="project" value="TreeGrafter"/>
</dbReference>
<comment type="similarity">
    <text evidence="2">Belongs to the membrane fusion protein (MFP) (TC 8.A.1) family.</text>
</comment>
<evidence type="ECO:0000313" key="9">
    <source>
        <dbReference type="Proteomes" id="UP000320773"/>
    </source>
</evidence>